<feature type="transmembrane region" description="Helical" evidence="9">
    <location>
        <begin position="94"/>
        <end position="116"/>
    </location>
</feature>
<dbReference type="InterPro" id="IPR017452">
    <property type="entry name" value="GPCR_Rhodpsn_7TM"/>
</dbReference>
<feature type="compositionally biased region" description="Polar residues" evidence="8">
    <location>
        <begin position="1"/>
        <end position="11"/>
    </location>
</feature>
<organism evidence="11 12">
    <name type="scientific">Octopus sinensis</name>
    <name type="common">East Asian common octopus</name>
    <dbReference type="NCBI Taxonomy" id="2607531"/>
    <lineage>
        <taxon>Eukaryota</taxon>
        <taxon>Metazoa</taxon>
        <taxon>Spiralia</taxon>
        <taxon>Lophotrochozoa</taxon>
        <taxon>Mollusca</taxon>
        <taxon>Cephalopoda</taxon>
        <taxon>Coleoidea</taxon>
        <taxon>Octopodiformes</taxon>
        <taxon>Octopoda</taxon>
        <taxon>Incirrata</taxon>
        <taxon>Octopodidae</taxon>
        <taxon>Octopus</taxon>
    </lineage>
</organism>
<keyword evidence="5 9" id="KW-0472">Membrane</keyword>
<dbReference type="GO" id="GO:0004930">
    <property type="term" value="F:G protein-coupled receptor activity"/>
    <property type="evidence" value="ECO:0007669"/>
    <property type="project" value="UniProtKB-KW"/>
</dbReference>
<proteinExistence type="predicted"/>
<dbReference type="InterPro" id="IPR000276">
    <property type="entry name" value="GPCR_Rhodpsn"/>
</dbReference>
<evidence type="ECO:0000256" key="4">
    <source>
        <dbReference type="ARBA" id="ARBA00023040"/>
    </source>
</evidence>
<evidence type="ECO:0000256" key="7">
    <source>
        <dbReference type="ARBA" id="ARBA00023224"/>
    </source>
</evidence>
<dbReference type="SUPFAM" id="SSF81321">
    <property type="entry name" value="Family A G protein-coupled receptor-like"/>
    <property type="match status" value="1"/>
</dbReference>
<dbReference type="GO" id="GO:0005886">
    <property type="term" value="C:plasma membrane"/>
    <property type="evidence" value="ECO:0007669"/>
    <property type="project" value="TreeGrafter"/>
</dbReference>
<gene>
    <name evidence="12" type="primary">LOC115224910</name>
</gene>
<evidence type="ECO:0000313" key="12">
    <source>
        <dbReference type="RefSeq" id="XP_029651732.1"/>
    </source>
</evidence>
<dbReference type="PRINTS" id="PR00237">
    <property type="entry name" value="GPCRRHODOPSN"/>
</dbReference>
<keyword evidence="7" id="KW-0807">Transducer</keyword>
<feature type="transmembrane region" description="Helical" evidence="9">
    <location>
        <begin position="60"/>
        <end position="82"/>
    </location>
</feature>
<dbReference type="AlphaFoldDB" id="A0A6P7TQW1"/>
<evidence type="ECO:0000256" key="8">
    <source>
        <dbReference type="SAM" id="MobiDB-lite"/>
    </source>
</evidence>
<keyword evidence="2 9" id="KW-0812">Transmembrane</keyword>
<evidence type="ECO:0000256" key="9">
    <source>
        <dbReference type="SAM" id="Phobius"/>
    </source>
</evidence>
<feature type="domain" description="G-protein coupled receptors family 1 profile" evidence="10">
    <location>
        <begin position="73"/>
        <end position="343"/>
    </location>
</feature>
<feature type="transmembrane region" description="Helical" evidence="9">
    <location>
        <begin position="234"/>
        <end position="252"/>
    </location>
</feature>
<evidence type="ECO:0000256" key="6">
    <source>
        <dbReference type="ARBA" id="ARBA00023170"/>
    </source>
</evidence>
<dbReference type="Pfam" id="PF00001">
    <property type="entry name" value="7tm_1"/>
    <property type="match status" value="1"/>
</dbReference>
<dbReference type="PROSITE" id="PS50262">
    <property type="entry name" value="G_PROTEIN_RECEP_F1_2"/>
    <property type="match status" value="1"/>
</dbReference>
<evidence type="ECO:0000256" key="1">
    <source>
        <dbReference type="ARBA" id="ARBA00004141"/>
    </source>
</evidence>
<feature type="transmembrane region" description="Helical" evidence="9">
    <location>
        <begin position="180"/>
        <end position="197"/>
    </location>
</feature>
<dbReference type="PANTHER" id="PTHR24243:SF230">
    <property type="entry name" value="G-PROTEIN COUPLED RECEPTORS FAMILY 1 PROFILE DOMAIN-CONTAINING PROTEIN"/>
    <property type="match status" value="1"/>
</dbReference>
<keyword evidence="3 9" id="KW-1133">Transmembrane helix</keyword>
<comment type="subcellular location">
    <subcellularLocation>
        <location evidence="1">Membrane</location>
        <topology evidence="1">Multi-pass membrane protein</topology>
    </subcellularLocation>
</comment>
<accession>A0A6P7TQW1</accession>
<sequence length="394" mass="45092">MRFVNSSNNLSVPHRNDYPARTTHYPSSPESHWNNDNSSSSNITSLDFYWEHRFAVIINLYMPPILIVLGSICNCLVVKVMVGRWFSSVSTSVYLIAGTIADTASLLIVLPAHWFYVNFPASIHRSEDSHFMCKFFNFFGWGGSDYAIILTVAMTVDKAIAILFPMKAQTLCTTKRAKRVIFMLVWIIILKESHFLFTSNIVPLGRTEQLCTVDIPNETYRIFYEKLWPTIHNFFLFLSFTIIIISNIIIISKIKKSRDFKKFSDSMRISQSADRTKGPQITIMLLIESFTLVILTLPFSLYVTVLNTELKQHDLHMKSIHQLVFAIVFYLLYVNRCLNFCMYCLTGSRFRGAFLEAIGCRKLAKKHSTRIKLTATPASSCEPIVSVVSKSSLY</sequence>
<evidence type="ECO:0000256" key="5">
    <source>
        <dbReference type="ARBA" id="ARBA00023136"/>
    </source>
</evidence>
<feature type="transmembrane region" description="Helical" evidence="9">
    <location>
        <begin position="146"/>
        <end position="168"/>
    </location>
</feature>
<evidence type="ECO:0000256" key="3">
    <source>
        <dbReference type="ARBA" id="ARBA00022989"/>
    </source>
</evidence>
<evidence type="ECO:0000256" key="2">
    <source>
        <dbReference type="ARBA" id="ARBA00022692"/>
    </source>
</evidence>
<dbReference type="PANTHER" id="PTHR24243">
    <property type="entry name" value="G-PROTEIN COUPLED RECEPTOR"/>
    <property type="match status" value="1"/>
</dbReference>
<keyword evidence="4" id="KW-0297">G-protein coupled receptor</keyword>
<evidence type="ECO:0000313" key="11">
    <source>
        <dbReference type="Proteomes" id="UP000515154"/>
    </source>
</evidence>
<reference evidence="12" key="1">
    <citation type="submission" date="2025-08" db="UniProtKB">
        <authorList>
            <consortium name="RefSeq"/>
        </authorList>
    </citation>
    <scope>IDENTIFICATION</scope>
</reference>
<name>A0A6P7TQW1_9MOLL</name>
<feature type="transmembrane region" description="Helical" evidence="9">
    <location>
        <begin position="323"/>
        <end position="345"/>
    </location>
</feature>
<dbReference type="Gene3D" id="1.20.1070.10">
    <property type="entry name" value="Rhodopsin 7-helix transmembrane proteins"/>
    <property type="match status" value="1"/>
</dbReference>
<dbReference type="RefSeq" id="XP_029651732.1">
    <property type="nucleotide sequence ID" value="XM_029795872.2"/>
</dbReference>
<protein>
    <submittedName>
        <fullName evidence="12">Thyrotropin-releasing hormone receptor-like isoform X1</fullName>
    </submittedName>
</protein>
<evidence type="ECO:0000259" key="10">
    <source>
        <dbReference type="PROSITE" id="PS50262"/>
    </source>
</evidence>
<feature type="region of interest" description="Disordered" evidence="8">
    <location>
        <begin position="1"/>
        <end position="36"/>
    </location>
</feature>
<dbReference type="Proteomes" id="UP000515154">
    <property type="component" value="Linkage group LG26"/>
</dbReference>
<dbReference type="KEGG" id="osn:115224910"/>
<keyword evidence="11" id="KW-1185">Reference proteome</keyword>
<feature type="transmembrane region" description="Helical" evidence="9">
    <location>
        <begin position="281"/>
        <end position="303"/>
    </location>
</feature>
<keyword evidence="6" id="KW-0675">Receptor</keyword>